<organism evidence="2 3">
    <name type="scientific">Methylobacillus methanolivorans</name>
    <dbReference type="NCBI Taxonomy" id="1848927"/>
    <lineage>
        <taxon>Bacteria</taxon>
        <taxon>Pseudomonadati</taxon>
        <taxon>Pseudomonadota</taxon>
        <taxon>Betaproteobacteria</taxon>
        <taxon>Nitrosomonadales</taxon>
        <taxon>Methylophilaceae</taxon>
        <taxon>Methylobacillus</taxon>
    </lineage>
</organism>
<proteinExistence type="predicted"/>
<name>A0ABW8GP10_9PROT</name>
<accession>A0ABW8GP10</accession>
<evidence type="ECO:0000313" key="2">
    <source>
        <dbReference type="EMBL" id="MFJ5447004.1"/>
    </source>
</evidence>
<gene>
    <name evidence="2" type="ORF">ACIKP9_12250</name>
</gene>
<comment type="caution">
    <text evidence="2">The sequence shown here is derived from an EMBL/GenBank/DDBJ whole genome shotgun (WGS) entry which is preliminary data.</text>
</comment>
<keyword evidence="3" id="KW-1185">Reference proteome</keyword>
<evidence type="ECO:0000256" key="1">
    <source>
        <dbReference type="SAM" id="Phobius"/>
    </source>
</evidence>
<dbReference type="InterPro" id="IPR019670">
    <property type="entry name" value="DUF2523"/>
</dbReference>
<keyword evidence="1" id="KW-0812">Transmembrane</keyword>
<dbReference type="Proteomes" id="UP001617669">
    <property type="component" value="Unassembled WGS sequence"/>
</dbReference>
<evidence type="ECO:0000313" key="3">
    <source>
        <dbReference type="Proteomes" id="UP001617669"/>
    </source>
</evidence>
<dbReference type="RefSeq" id="WP_400883312.1">
    <property type="nucleotide sequence ID" value="NZ_JBIWXY010000002.1"/>
</dbReference>
<feature type="transmembrane region" description="Helical" evidence="1">
    <location>
        <begin position="30"/>
        <end position="51"/>
    </location>
</feature>
<dbReference type="EMBL" id="JBIWXY010000002">
    <property type="protein sequence ID" value="MFJ5447004.1"/>
    <property type="molecule type" value="Genomic_DNA"/>
</dbReference>
<protein>
    <submittedName>
        <fullName evidence="2">DUF2523 domain-containing protein</fullName>
    </submittedName>
</protein>
<keyword evidence="1" id="KW-0472">Membrane</keyword>
<sequence>MPALLGIASWIVAALIGGFGQSIMHGLVKLLIALGFGFITYQGVDVLINYLMQHAYTSFSAVSPEMMGMLGTLKIDKALNVLASAYSARLVIQGVTSGLMTKFGITK</sequence>
<dbReference type="Pfam" id="PF10734">
    <property type="entry name" value="DUF2523"/>
    <property type="match status" value="1"/>
</dbReference>
<reference evidence="2 3" key="1">
    <citation type="submission" date="2024-11" db="EMBL/GenBank/DDBJ databases">
        <authorList>
            <person name="Kaparullina E.N."/>
            <person name="Delegan Y.A."/>
            <person name="Doronina N.V."/>
        </authorList>
    </citation>
    <scope>NUCLEOTIDE SEQUENCE [LARGE SCALE GENOMIC DNA]</scope>
    <source>
        <strain evidence="2 3">7sh_L</strain>
    </source>
</reference>
<keyword evidence="1" id="KW-1133">Transmembrane helix</keyword>